<feature type="modified residue" description="4-aspartylphosphate" evidence="4">
    <location>
        <position position="56"/>
    </location>
</feature>
<feature type="domain" description="Response regulatory" evidence="5">
    <location>
        <begin position="5"/>
        <end position="121"/>
    </location>
</feature>
<name>A0A444JA07_9BACT</name>
<protein>
    <submittedName>
        <fullName evidence="6">Response regulator receiver domain-containing protein</fullName>
    </submittedName>
</protein>
<dbReference type="CDD" id="cd17535">
    <property type="entry name" value="REC_NarL-like"/>
    <property type="match status" value="1"/>
</dbReference>
<keyword evidence="1" id="KW-0805">Transcription regulation</keyword>
<evidence type="ECO:0000256" key="4">
    <source>
        <dbReference type="PROSITE-ProRule" id="PRU00169"/>
    </source>
</evidence>
<keyword evidence="7" id="KW-1185">Reference proteome</keyword>
<dbReference type="GO" id="GO:0003677">
    <property type="term" value="F:DNA binding"/>
    <property type="evidence" value="ECO:0007669"/>
    <property type="project" value="UniProtKB-KW"/>
</dbReference>
<keyword evidence="3" id="KW-0804">Transcription</keyword>
<comment type="caution">
    <text evidence="6">The sequence shown here is derived from an EMBL/GenBank/DDBJ whole genome shotgun (WGS) entry which is preliminary data.</text>
</comment>
<evidence type="ECO:0000256" key="1">
    <source>
        <dbReference type="ARBA" id="ARBA00023015"/>
    </source>
</evidence>
<evidence type="ECO:0000313" key="6">
    <source>
        <dbReference type="EMBL" id="RWX49857.1"/>
    </source>
</evidence>
<evidence type="ECO:0000313" key="7">
    <source>
        <dbReference type="Proteomes" id="UP000288086"/>
    </source>
</evidence>
<dbReference type="SUPFAM" id="SSF52172">
    <property type="entry name" value="CheY-like"/>
    <property type="match status" value="1"/>
</dbReference>
<dbReference type="Pfam" id="PF00072">
    <property type="entry name" value="Response_reg"/>
    <property type="match status" value="1"/>
</dbReference>
<dbReference type="InterPro" id="IPR001789">
    <property type="entry name" value="Sig_transdc_resp-reg_receiver"/>
</dbReference>
<proteinExistence type="predicted"/>
<accession>A0A444JA07</accession>
<dbReference type="SMART" id="SM00448">
    <property type="entry name" value="REC"/>
    <property type="match status" value="1"/>
</dbReference>
<dbReference type="Proteomes" id="UP000288086">
    <property type="component" value="Unassembled WGS sequence"/>
</dbReference>
<reference evidence="6 7" key="1">
    <citation type="submission" date="2017-01" db="EMBL/GenBank/DDBJ databases">
        <title>The cable genome- insights into the physiology and evolution of filamentous bacteria capable of sulfide oxidation via long distance electron transfer.</title>
        <authorList>
            <person name="Schreiber L."/>
            <person name="Bjerg J.T."/>
            <person name="Boggild A."/>
            <person name="Van De Vossenberg J."/>
            <person name="Meysman F."/>
            <person name="Nielsen L.P."/>
            <person name="Schramm A."/>
            <person name="Kjeldsen K.U."/>
        </authorList>
    </citation>
    <scope>NUCLEOTIDE SEQUENCE [LARGE SCALE GENOMIC DNA]</scope>
    <source>
        <strain evidence="6">A1</strain>
    </source>
</reference>
<sequence>MELYCIVIADDHSLIRQGIKAMIGQEPGLQVIAEAADGRELLNILEEVRPDMVIVDISMPQISGIEAVGTIHRLYPAVRILVLTMHSNTQYCYHAVSAGAHGYLLKDDSDTELLPAIQQIRDGELYVSPQLAAEVTREMASASRIKRRHLLFI</sequence>
<dbReference type="PANTHER" id="PTHR43214">
    <property type="entry name" value="TWO-COMPONENT RESPONSE REGULATOR"/>
    <property type="match status" value="1"/>
</dbReference>
<dbReference type="GO" id="GO:0000160">
    <property type="term" value="P:phosphorelay signal transduction system"/>
    <property type="evidence" value="ECO:0007669"/>
    <property type="project" value="InterPro"/>
</dbReference>
<dbReference type="InterPro" id="IPR039420">
    <property type="entry name" value="WalR-like"/>
</dbReference>
<evidence type="ECO:0000256" key="2">
    <source>
        <dbReference type="ARBA" id="ARBA00023125"/>
    </source>
</evidence>
<dbReference type="Gene3D" id="3.40.50.2300">
    <property type="match status" value="1"/>
</dbReference>
<gene>
    <name evidence="6" type="ORF">VT98_10032</name>
</gene>
<dbReference type="InterPro" id="IPR058245">
    <property type="entry name" value="NreC/VraR/RcsB-like_REC"/>
</dbReference>
<dbReference type="AlphaFoldDB" id="A0A444JA07"/>
<evidence type="ECO:0000259" key="5">
    <source>
        <dbReference type="PROSITE" id="PS50110"/>
    </source>
</evidence>
<organism evidence="6 7">
    <name type="scientific">Candidatus Electrothrix communis</name>
    <dbReference type="NCBI Taxonomy" id="1859133"/>
    <lineage>
        <taxon>Bacteria</taxon>
        <taxon>Pseudomonadati</taxon>
        <taxon>Thermodesulfobacteriota</taxon>
        <taxon>Desulfobulbia</taxon>
        <taxon>Desulfobulbales</taxon>
        <taxon>Desulfobulbaceae</taxon>
        <taxon>Candidatus Electrothrix</taxon>
    </lineage>
</organism>
<evidence type="ECO:0000256" key="3">
    <source>
        <dbReference type="ARBA" id="ARBA00023163"/>
    </source>
</evidence>
<dbReference type="PROSITE" id="PS50110">
    <property type="entry name" value="RESPONSE_REGULATORY"/>
    <property type="match status" value="1"/>
</dbReference>
<dbReference type="PANTHER" id="PTHR43214:SF41">
    <property type="entry name" value="NITRATE_NITRITE RESPONSE REGULATOR PROTEIN NARP"/>
    <property type="match status" value="1"/>
</dbReference>
<keyword evidence="2" id="KW-0238">DNA-binding</keyword>
<dbReference type="EMBL" id="MTKP01000003">
    <property type="protein sequence ID" value="RWX49857.1"/>
    <property type="molecule type" value="Genomic_DNA"/>
</dbReference>
<dbReference type="InterPro" id="IPR011006">
    <property type="entry name" value="CheY-like_superfamily"/>
</dbReference>
<keyword evidence="4" id="KW-0597">Phosphoprotein</keyword>